<dbReference type="AlphaFoldDB" id="A0A7J9MC70"/>
<dbReference type="GO" id="GO:0003676">
    <property type="term" value="F:nucleic acid binding"/>
    <property type="evidence" value="ECO:0007669"/>
    <property type="project" value="InterPro"/>
</dbReference>
<name>A0A7J9MC70_GOSSC</name>
<gene>
    <name evidence="2" type="ORF">Goshw_013855</name>
</gene>
<evidence type="ECO:0000313" key="3">
    <source>
        <dbReference type="Proteomes" id="UP000593576"/>
    </source>
</evidence>
<dbReference type="OrthoDB" id="993597at2759"/>
<feature type="domain" description="RNase H type-1" evidence="1">
    <location>
        <begin position="9"/>
        <end position="43"/>
    </location>
</feature>
<evidence type="ECO:0000259" key="1">
    <source>
        <dbReference type="Pfam" id="PF13456"/>
    </source>
</evidence>
<comment type="caution">
    <text evidence="2">The sequence shown here is derived from an EMBL/GenBank/DDBJ whole genome shotgun (WGS) entry which is preliminary data.</text>
</comment>
<dbReference type="GO" id="GO:0004523">
    <property type="term" value="F:RNA-DNA hybrid ribonuclease activity"/>
    <property type="evidence" value="ECO:0007669"/>
    <property type="project" value="InterPro"/>
</dbReference>
<accession>A0A7J9MC70</accession>
<dbReference type="InterPro" id="IPR002156">
    <property type="entry name" value="RNaseH_domain"/>
</dbReference>
<dbReference type="EMBL" id="JABFAF010000010">
    <property type="protein sequence ID" value="MBA0868457.1"/>
    <property type="molecule type" value="Genomic_DNA"/>
</dbReference>
<keyword evidence="3" id="KW-1185">Reference proteome</keyword>
<organism evidence="2 3">
    <name type="scientific">Gossypium schwendimanii</name>
    <name type="common">Cotton</name>
    <dbReference type="NCBI Taxonomy" id="34291"/>
    <lineage>
        <taxon>Eukaryota</taxon>
        <taxon>Viridiplantae</taxon>
        <taxon>Streptophyta</taxon>
        <taxon>Embryophyta</taxon>
        <taxon>Tracheophyta</taxon>
        <taxon>Spermatophyta</taxon>
        <taxon>Magnoliopsida</taxon>
        <taxon>eudicotyledons</taxon>
        <taxon>Gunneridae</taxon>
        <taxon>Pentapetalae</taxon>
        <taxon>rosids</taxon>
        <taxon>malvids</taxon>
        <taxon>Malvales</taxon>
        <taxon>Malvaceae</taxon>
        <taxon>Malvoideae</taxon>
        <taxon>Gossypium</taxon>
    </lineage>
</organism>
<protein>
    <recommendedName>
        <fullName evidence="1">RNase H type-1 domain-containing protein</fullName>
    </recommendedName>
</protein>
<reference evidence="2 3" key="1">
    <citation type="journal article" date="2019" name="Genome Biol. Evol.">
        <title>Insights into the evolution of the New World diploid cottons (Gossypium, subgenus Houzingenia) based on genome sequencing.</title>
        <authorList>
            <person name="Grover C.E."/>
            <person name="Arick M.A. 2nd"/>
            <person name="Thrash A."/>
            <person name="Conover J.L."/>
            <person name="Sanders W.S."/>
            <person name="Peterson D.G."/>
            <person name="Frelichowski J.E."/>
            <person name="Scheffler J.A."/>
            <person name="Scheffler B.E."/>
            <person name="Wendel J.F."/>
        </authorList>
    </citation>
    <scope>NUCLEOTIDE SEQUENCE [LARGE SCALE GENOMIC DNA]</scope>
    <source>
        <strain evidence="2">1</strain>
        <tissue evidence="2">Leaf</tissue>
    </source>
</reference>
<proteinExistence type="predicted"/>
<sequence length="44" mass="4955">MGACTFPYERVVNAFVAEAKAYERALLFAIKMGFRRILVEGDSL</sequence>
<evidence type="ECO:0000313" key="2">
    <source>
        <dbReference type="EMBL" id="MBA0868457.1"/>
    </source>
</evidence>
<dbReference type="Proteomes" id="UP000593576">
    <property type="component" value="Unassembled WGS sequence"/>
</dbReference>
<dbReference type="Pfam" id="PF13456">
    <property type="entry name" value="RVT_3"/>
    <property type="match status" value="1"/>
</dbReference>